<sequence>MRLPLRSVDMYSVELFGHRCINLENPIHSDGEQHQRLYAVRCEVSTGTQGELRRHIRSRGLGVKSLPTFQIYREFFSNRGEPKTIYAFVSAKDGLNMLKTAHLNETVQV</sequence>
<keyword evidence="2" id="KW-1185">Reference proteome</keyword>
<evidence type="ECO:0000313" key="2">
    <source>
        <dbReference type="Proteomes" id="UP000054047"/>
    </source>
</evidence>
<accession>A0A0C2FY34</accession>
<organism evidence="1 2">
    <name type="scientific">Ancylostoma duodenale</name>
    <dbReference type="NCBI Taxonomy" id="51022"/>
    <lineage>
        <taxon>Eukaryota</taxon>
        <taxon>Metazoa</taxon>
        <taxon>Ecdysozoa</taxon>
        <taxon>Nematoda</taxon>
        <taxon>Chromadorea</taxon>
        <taxon>Rhabditida</taxon>
        <taxon>Rhabditina</taxon>
        <taxon>Rhabditomorpha</taxon>
        <taxon>Strongyloidea</taxon>
        <taxon>Ancylostomatidae</taxon>
        <taxon>Ancylostomatinae</taxon>
        <taxon>Ancylostoma</taxon>
    </lineage>
</organism>
<dbReference type="Proteomes" id="UP000054047">
    <property type="component" value="Unassembled WGS sequence"/>
</dbReference>
<dbReference type="AlphaFoldDB" id="A0A0C2FY34"/>
<dbReference type="EMBL" id="KN752067">
    <property type="protein sequence ID" value="KIH49761.1"/>
    <property type="molecule type" value="Genomic_DNA"/>
</dbReference>
<gene>
    <name evidence="1" type="ORF">ANCDUO_20162</name>
</gene>
<reference evidence="1 2" key="1">
    <citation type="submission" date="2013-12" db="EMBL/GenBank/DDBJ databases">
        <title>Draft genome of the parsitic nematode Ancylostoma duodenale.</title>
        <authorList>
            <person name="Mitreva M."/>
        </authorList>
    </citation>
    <scope>NUCLEOTIDE SEQUENCE [LARGE SCALE GENOMIC DNA]</scope>
    <source>
        <strain evidence="1 2">Zhejiang</strain>
    </source>
</reference>
<dbReference type="OrthoDB" id="5842929at2759"/>
<protein>
    <submittedName>
        <fullName evidence="1">Uncharacterized protein</fullName>
    </submittedName>
</protein>
<proteinExistence type="predicted"/>
<name>A0A0C2FY34_9BILA</name>
<evidence type="ECO:0000313" key="1">
    <source>
        <dbReference type="EMBL" id="KIH49761.1"/>
    </source>
</evidence>